<sequence>MFRLLMKVVILGADGYLGWSLALRLAKRGHEVIGVDNLYTRNAVREVGSDSAFPLPDPEERIVAARKLLDVNITFHRVDVKDFDKLHEIIQTHKPDAIVHFAEQRSAPYSMIDVNHANYTFINNLTSTINLIYSIIKVDPSIHILKMGTMGEYGTPNYDILESPFVEVEINGKKDKIPFPKWASSWYHWSKVYDSYNLLWANKVWNLTITDIMQGPVYGTRTEEIIDEKLRTRFDFDEVWGTVVNRYCVEAVLGLPLTPYGKGGQTRGFISLEDSMQALTILLEHPPNQGEYRVVNQIHEVYSVSQIAEMVKEVAESMGLRVTIQNVKNPRVEKEEHYYKVETKILPSLGFSPKKNMKKEIKNIIEDLIPYKNRLESFKHVILPKTDWRRGRT</sequence>
<proteinExistence type="inferred from homology"/>
<protein>
    <submittedName>
        <fullName evidence="3">NAD-dependent epimerase/dehydratase</fullName>
    </submittedName>
</protein>
<comment type="similarity">
    <text evidence="1">Belongs to the NAD(P)-dependent epimerase/dehydratase family.</text>
</comment>
<dbReference type="KEGG" id="sia:M1425_2726"/>
<dbReference type="HOGENOM" id="CLU_040971_1_0_2"/>
<organism evidence="3 4">
    <name type="scientific">Saccharolobus islandicus (strain M.14.25 / Kamchatka #1)</name>
    <name type="common">Sulfolobus islandicus</name>
    <dbReference type="NCBI Taxonomy" id="427317"/>
    <lineage>
        <taxon>Archaea</taxon>
        <taxon>Thermoproteota</taxon>
        <taxon>Thermoprotei</taxon>
        <taxon>Sulfolobales</taxon>
        <taxon>Sulfolobaceae</taxon>
        <taxon>Saccharolobus</taxon>
    </lineage>
</organism>
<dbReference type="InterPro" id="IPR036291">
    <property type="entry name" value="NAD(P)-bd_dom_sf"/>
</dbReference>
<evidence type="ECO:0000313" key="4">
    <source>
        <dbReference type="Proteomes" id="UP000001350"/>
    </source>
</evidence>
<dbReference type="Pfam" id="PF01370">
    <property type="entry name" value="Epimerase"/>
    <property type="match status" value="1"/>
</dbReference>
<evidence type="ECO:0000259" key="2">
    <source>
        <dbReference type="Pfam" id="PF01370"/>
    </source>
</evidence>
<gene>
    <name evidence="3" type="ordered locus">M1425_2726</name>
</gene>
<dbReference type="EMBL" id="CP001400">
    <property type="protein sequence ID" value="ACP39435.1"/>
    <property type="molecule type" value="Genomic_DNA"/>
</dbReference>
<dbReference type="Gene3D" id="3.90.25.10">
    <property type="entry name" value="UDP-galactose 4-epimerase, domain 1"/>
    <property type="match status" value="1"/>
</dbReference>
<name>C3MTE2_SACI4</name>
<dbReference type="AlphaFoldDB" id="C3MTE2"/>
<evidence type="ECO:0000256" key="1">
    <source>
        <dbReference type="ARBA" id="ARBA00007637"/>
    </source>
</evidence>
<dbReference type="SUPFAM" id="SSF51735">
    <property type="entry name" value="NAD(P)-binding Rossmann-fold domains"/>
    <property type="match status" value="1"/>
</dbReference>
<feature type="domain" description="NAD-dependent epimerase/dehydratase" evidence="2">
    <location>
        <begin position="8"/>
        <end position="296"/>
    </location>
</feature>
<dbReference type="NCBIfam" id="NF041015">
    <property type="entry name" value="UDPsulfquin_syn"/>
    <property type="match status" value="1"/>
</dbReference>
<dbReference type="InterPro" id="IPR001509">
    <property type="entry name" value="Epimerase_deHydtase"/>
</dbReference>
<dbReference type="Gene3D" id="3.40.50.720">
    <property type="entry name" value="NAD(P)-binding Rossmann-like Domain"/>
    <property type="match status" value="1"/>
</dbReference>
<accession>C3MTE2</accession>
<dbReference type="Proteomes" id="UP000001350">
    <property type="component" value="Chromosome"/>
</dbReference>
<reference evidence="3 4" key="1">
    <citation type="journal article" date="2009" name="Proc. Natl. Acad. Sci. U.S.A.">
        <title>Biogeography of the Sulfolobus islandicus pan-genome.</title>
        <authorList>
            <person name="Reno M.L."/>
            <person name="Held N.L."/>
            <person name="Fields C.J."/>
            <person name="Burke P.V."/>
            <person name="Whitaker R.J."/>
        </authorList>
    </citation>
    <scope>NUCLEOTIDE SEQUENCE [LARGE SCALE GENOMIC DNA]</scope>
    <source>
        <strain evidence="4">M.14.25 / Kamchatka #1</strain>
    </source>
</reference>
<evidence type="ECO:0000313" key="3">
    <source>
        <dbReference type="EMBL" id="ACP39435.1"/>
    </source>
</evidence>
<dbReference type="InterPro" id="IPR053578">
    <property type="entry name" value="UDP-sulfoquinovose_synthase"/>
</dbReference>
<dbReference type="PANTHER" id="PTHR43000">
    <property type="entry name" value="DTDP-D-GLUCOSE 4,6-DEHYDRATASE-RELATED"/>
    <property type="match status" value="1"/>
</dbReference>
<dbReference type="CDD" id="cd05255">
    <property type="entry name" value="SQD1_like_SDR_e"/>
    <property type="match status" value="1"/>
</dbReference>